<reference evidence="1" key="1">
    <citation type="submission" date="2022-07" db="EMBL/GenBank/DDBJ databases">
        <title>Phylogenomic reconstructions and comparative analyses of Kickxellomycotina fungi.</title>
        <authorList>
            <person name="Reynolds N.K."/>
            <person name="Stajich J.E."/>
            <person name="Barry K."/>
            <person name="Grigoriev I.V."/>
            <person name="Crous P."/>
            <person name="Smith M.E."/>
        </authorList>
    </citation>
    <scope>NUCLEOTIDE SEQUENCE</scope>
    <source>
        <strain evidence="1">Benny 63K</strain>
    </source>
</reference>
<comment type="caution">
    <text evidence="1">The sequence shown here is derived from an EMBL/GenBank/DDBJ whole genome shotgun (WGS) entry which is preliminary data.</text>
</comment>
<dbReference type="EC" id="4.1.1.17" evidence="1"/>
<accession>A0ACC1IBJ5</accession>
<name>A0ACC1IBJ5_9FUNG</name>
<evidence type="ECO:0000313" key="2">
    <source>
        <dbReference type="Proteomes" id="UP001150581"/>
    </source>
</evidence>
<gene>
    <name evidence="1" type="primary">SPE1_1</name>
    <name evidence="1" type="ORF">LPJ66_007837</name>
</gene>
<evidence type="ECO:0000313" key="1">
    <source>
        <dbReference type="EMBL" id="KAJ1889803.1"/>
    </source>
</evidence>
<sequence>MYISTEVFEADQPLLLDVPAKLSGSLAAGAQMSRGSVVSTLHAAATKTDAEDAFFVADLGEVQRQFVQWTQLLPRVQPFFAVKCNPDPLVVKLLARLGAGFDCASKAELQQVLDEGIAAHNIIYAHPCKPASHVRFAKANGVEMMTFDNADEL</sequence>
<keyword evidence="2" id="KW-1185">Reference proteome</keyword>
<organism evidence="1 2">
    <name type="scientific">Kickxella alabastrina</name>
    <dbReference type="NCBI Taxonomy" id="61397"/>
    <lineage>
        <taxon>Eukaryota</taxon>
        <taxon>Fungi</taxon>
        <taxon>Fungi incertae sedis</taxon>
        <taxon>Zoopagomycota</taxon>
        <taxon>Kickxellomycotina</taxon>
        <taxon>Kickxellomycetes</taxon>
        <taxon>Kickxellales</taxon>
        <taxon>Kickxellaceae</taxon>
        <taxon>Kickxella</taxon>
    </lineage>
</organism>
<dbReference type="Proteomes" id="UP001150581">
    <property type="component" value="Unassembled WGS sequence"/>
</dbReference>
<keyword evidence="1" id="KW-0456">Lyase</keyword>
<proteinExistence type="predicted"/>
<dbReference type="EMBL" id="JANBPG010001469">
    <property type="protein sequence ID" value="KAJ1889803.1"/>
    <property type="molecule type" value="Genomic_DNA"/>
</dbReference>
<feature type="non-terminal residue" evidence="1">
    <location>
        <position position="153"/>
    </location>
</feature>
<protein>
    <submittedName>
        <fullName evidence="1">Ornithine decarboxylase</fullName>
        <ecNumber evidence="1">4.1.1.17</ecNumber>
    </submittedName>
</protein>